<dbReference type="SUPFAM" id="SSF52540">
    <property type="entry name" value="P-loop containing nucleoside triphosphate hydrolases"/>
    <property type="match status" value="1"/>
</dbReference>
<dbReference type="RefSeq" id="WP_048094224.1">
    <property type="nucleotide sequence ID" value="NZ_CP011267.1"/>
</dbReference>
<reference evidence="3 4" key="1">
    <citation type="submission" date="2015-04" db="EMBL/GenBank/DDBJ databases">
        <title>The complete genome sequence of the hyperthermophilic, obligate iron-reducing archaeon Geoglobus ahangari strain 234T.</title>
        <authorList>
            <person name="Manzella M.P."/>
            <person name="Holmes D.E."/>
            <person name="Rocheleau J.M."/>
            <person name="Chung A."/>
            <person name="Reguera G."/>
            <person name="Kashefi K."/>
        </authorList>
    </citation>
    <scope>NUCLEOTIDE SEQUENCE [LARGE SCALE GENOMIC DNA]</scope>
    <source>
        <strain evidence="3 4">234</strain>
    </source>
</reference>
<dbReference type="Gene3D" id="3.40.50.300">
    <property type="entry name" value="P-loop containing nucleotide triphosphate hydrolases"/>
    <property type="match status" value="1"/>
</dbReference>
<dbReference type="Pfam" id="PF13635">
    <property type="entry name" value="DUF4143"/>
    <property type="match status" value="1"/>
</dbReference>
<gene>
    <name evidence="3" type="ORF">GAH_00130</name>
</gene>
<dbReference type="InterPro" id="IPR011335">
    <property type="entry name" value="Restrct_endonuc-II-like"/>
</dbReference>
<dbReference type="EMBL" id="CP011267">
    <property type="protein sequence ID" value="AKG92511.1"/>
    <property type="molecule type" value="Genomic_DNA"/>
</dbReference>
<protein>
    <submittedName>
        <fullName evidence="3">Putative ATPase (AAA+ superfamily)</fullName>
    </submittedName>
</protein>
<name>A0A0F7DCA7_9EURY</name>
<accession>A0A0F7DCA7</accession>
<dbReference type="HOGENOM" id="CLU_041527_3_2_2"/>
<dbReference type="InterPro" id="IPR027417">
    <property type="entry name" value="P-loop_NTPase"/>
</dbReference>
<dbReference type="Proteomes" id="UP000034723">
    <property type="component" value="Chromosome"/>
</dbReference>
<dbReference type="KEGG" id="gah:GAH_00130"/>
<feature type="domain" description="AAA" evidence="1">
    <location>
        <begin position="19"/>
        <end position="137"/>
    </location>
</feature>
<dbReference type="PANTHER" id="PTHR43566:SF1">
    <property type="entry name" value="AAA+ ATPASE DOMAIN-CONTAINING PROTEIN"/>
    <property type="match status" value="1"/>
</dbReference>
<dbReference type="PANTHER" id="PTHR43566">
    <property type="entry name" value="CONSERVED PROTEIN"/>
    <property type="match status" value="1"/>
</dbReference>
<sequence length="407" mass="47896">MEYYPRIIELKLEKWLKRREVILLKGPRQAGKTTLFLHLMERMGGNYITLEDEEMLRTFEENPKALVKRFGKVLFIDEAQYCKKAGKVIKLLFDLHPDLKLFVTGSGSFDIKVEVGKYLVGRAVYFELLPLNFEEFLLWKARDLVSIFRDQREMVFDFLRGEDVRPESSFEQEFRELLDEYVVFGGFPAIVKEDDVEIKQELLRNLYMTYLEKDVFFFLNVRHLEKFRNLMKSLSFMVGEMLQYSSLSSDLKMDFRTLESYIDILRNTYIVGLLPPFHRNLVTEIKKAKKVYFSDTGLRNAVLGDFSPLASRTDKGKLLENFVLNELRSYGEVRYWRTTGKAEVDFILKFENKIVPVEVKSFGRVKRSFLSFLRAYHPERALVLTENDFGVKKIGGADVLFVPHWFV</sequence>
<dbReference type="InterPro" id="IPR025420">
    <property type="entry name" value="DUF4143"/>
</dbReference>
<dbReference type="GeneID" id="24802718"/>
<dbReference type="AlphaFoldDB" id="A0A0F7DCA7"/>
<feature type="domain" description="DUF4143" evidence="2">
    <location>
        <begin position="212"/>
        <end position="361"/>
    </location>
</feature>
<dbReference type="SUPFAM" id="SSF52980">
    <property type="entry name" value="Restriction endonuclease-like"/>
    <property type="match status" value="1"/>
</dbReference>
<dbReference type="OrthoDB" id="371918at2157"/>
<dbReference type="Pfam" id="PF13173">
    <property type="entry name" value="AAA_14"/>
    <property type="match status" value="1"/>
</dbReference>
<dbReference type="STRING" id="113653.GAH_00130"/>
<evidence type="ECO:0000313" key="4">
    <source>
        <dbReference type="Proteomes" id="UP000034723"/>
    </source>
</evidence>
<evidence type="ECO:0000259" key="2">
    <source>
        <dbReference type="Pfam" id="PF13635"/>
    </source>
</evidence>
<organism evidence="3 4">
    <name type="scientific">Geoglobus ahangari</name>
    <dbReference type="NCBI Taxonomy" id="113653"/>
    <lineage>
        <taxon>Archaea</taxon>
        <taxon>Methanobacteriati</taxon>
        <taxon>Methanobacteriota</taxon>
        <taxon>Archaeoglobi</taxon>
        <taxon>Archaeoglobales</taxon>
        <taxon>Archaeoglobaceae</taxon>
        <taxon>Geoglobus</taxon>
    </lineage>
</organism>
<dbReference type="InterPro" id="IPR041682">
    <property type="entry name" value="AAA_14"/>
</dbReference>
<dbReference type="InParanoid" id="A0A0F7DCA7"/>
<evidence type="ECO:0000313" key="3">
    <source>
        <dbReference type="EMBL" id="AKG92511.1"/>
    </source>
</evidence>
<keyword evidence="4" id="KW-1185">Reference proteome</keyword>
<evidence type="ECO:0000259" key="1">
    <source>
        <dbReference type="Pfam" id="PF13173"/>
    </source>
</evidence>
<proteinExistence type="predicted"/>